<keyword evidence="2" id="KW-0732">Signal</keyword>
<feature type="compositionally biased region" description="Basic and acidic residues" evidence="1">
    <location>
        <begin position="71"/>
        <end position="80"/>
    </location>
</feature>
<proteinExistence type="predicted"/>
<feature type="chain" id="PRO_5003290316" evidence="2">
    <location>
        <begin position="47"/>
        <end position="195"/>
    </location>
</feature>
<name>F2U5L6_SALR5</name>
<keyword evidence="4" id="KW-1185">Reference proteome</keyword>
<dbReference type="InParanoid" id="F2U5L6"/>
<accession>F2U5L6</accession>
<feature type="compositionally biased region" description="Low complexity" evidence="1">
    <location>
        <begin position="184"/>
        <end position="195"/>
    </location>
</feature>
<evidence type="ECO:0000256" key="1">
    <source>
        <dbReference type="SAM" id="MobiDB-lite"/>
    </source>
</evidence>
<evidence type="ECO:0000313" key="3">
    <source>
        <dbReference type="EMBL" id="EGD83232.1"/>
    </source>
</evidence>
<dbReference type="OrthoDB" id="4590138at2759"/>
<reference evidence="3" key="1">
    <citation type="submission" date="2009-08" db="EMBL/GenBank/DDBJ databases">
        <title>Annotation of Salpingoeca rosetta.</title>
        <authorList>
            <consortium name="The Broad Institute Genome Sequencing Platform"/>
            <person name="Russ C."/>
            <person name="Cuomo C."/>
            <person name="Burger G."/>
            <person name="Gray M.W."/>
            <person name="Holland P.W.H."/>
            <person name="King N."/>
            <person name="Lang F.B.F."/>
            <person name="Roger A.J."/>
            <person name="Ruiz-Trillo I."/>
            <person name="Young S.K."/>
            <person name="Zeng Q."/>
            <person name="Gargeya S."/>
            <person name="Alvarado L."/>
            <person name="Berlin A."/>
            <person name="Chapman S.B."/>
            <person name="Chen Z."/>
            <person name="Freedman E."/>
            <person name="Gellesch M."/>
            <person name="Goldberg J."/>
            <person name="Griggs A."/>
            <person name="Gujja S."/>
            <person name="Heilman E."/>
            <person name="Heiman D."/>
            <person name="Howarth C."/>
            <person name="Mehta T."/>
            <person name="Neiman D."/>
            <person name="Pearson M."/>
            <person name="Roberts A."/>
            <person name="Saif S."/>
            <person name="Shea T."/>
            <person name="Shenoy N."/>
            <person name="Sisk P."/>
            <person name="Stolte C."/>
            <person name="Sykes S."/>
            <person name="White J."/>
            <person name="Yandava C."/>
            <person name="Haas B."/>
            <person name="Nusbaum C."/>
            <person name="Birren B."/>
        </authorList>
    </citation>
    <scope>NUCLEOTIDE SEQUENCE [LARGE SCALE GENOMIC DNA]</scope>
    <source>
        <strain evidence="3">ATCC 50818</strain>
    </source>
</reference>
<organism evidence="4">
    <name type="scientific">Salpingoeca rosetta (strain ATCC 50818 / BSB-021)</name>
    <dbReference type="NCBI Taxonomy" id="946362"/>
    <lineage>
        <taxon>Eukaryota</taxon>
        <taxon>Choanoflagellata</taxon>
        <taxon>Craspedida</taxon>
        <taxon>Salpingoecidae</taxon>
        <taxon>Salpingoeca</taxon>
    </lineage>
</organism>
<sequence>MASKHKSDNKEASKARTKKRAEPHMHSSRLLVVLLLPLLLVTVVAGGQGSVHESDCGDNSVAATDTMSSEKAADARRAEVGAEAEAEAEAEPRLALPSAMANPDKESTLSSLTVDGDAVALDELGPMVVNKDGTLSRITNWRSMSEQEQATTLRVLKKRNAQRIKALGGQLPGNVKVQQDKSQQHQQHQQQKADL</sequence>
<dbReference type="EMBL" id="GL832962">
    <property type="protein sequence ID" value="EGD83232.1"/>
    <property type="molecule type" value="Genomic_DNA"/>
</dbReference>
<dbReference type="KEGG" id="sre:PTSG_03864"/>
<feature type="region of interest" description="Disordered" evidence="1">
    <location>
        <begin position="1"/>
        <end position="24"/>
    </location>
</feature>
<dbReference type="PANTHER" id="PTHR39474">
    <property type="entry name" value="UNNAMED PRODUCT"/>
    <property type="match status" value="1"/>
</dbReference>
<feature type="region of interest" description="Disordered" evidence="1">
    <location>
        <begin position="50"/>
        <end position="109"/>
    </location>
</feature>
<gene>
    <name evidence="3" type="ORF">PTSG_03864</name>
</gene>
<dbReference type="GeneID" id="16076176"/>
<evidence type="ECO:0000313" key="4">
    <source>
        <dbReference type="Proteomes" id="UP000007799"/>
    </source>
</evidence>
<dbReference type="eggNOG" id="ENOG502S84A">
    <property type="taxonomic scope" value="Eukaryota"/>
</dbReference>
<dbReference type="PANTHER" id="PTHR39474:SF1">
    <property type="entry name" value="FUNGAL SPECIFIC TRANSCRIPTION FACTOR"/>
    <property type="match status" value="1"/>
</dbReference>
<feature type="region of interest" description="Disordered" evidence="1">
    <location>
        <begin position="167"/>
        <end position="195"/>
    </location>
</feature>
<dbReference type="RefSeq" id="XP_004995596.1">
    <property type="nucleotide sequence ID" value="XM_004995539.1"/>
</dbReference>
<feature type="signal peptide" evidence="2">
    <location>
        <begin position="1"/>
        <end position="46"/>
    </location>
</feature>
<evidence type="ECO:0000256" key="2">
    <source>
        <dbReference type="SAM" id="SignalP"/>
    </source>
</evidence>
<dbReference type="STRING" id="946362.F2U5L6"/>
<protein>
    <submittedName>
        <fullName evidence="3">Uncharacterized protein</fullName>
    </submittedName>
</protein>
<dbReference type="Proteomes" id="UP000007799">
    <property type="component" value="Unassembled WGS sequence"/>
</dbReference>
<dbReference type="AlphaFoldDB" id="F2U5L6"/>